<dbReference type="PANTHER" id="PTHR48105">
    <property type="entry name" value="THIOREDOXIN REDUCTASE 1-RELATED-RELATED"/>
    <property type="match status" value="1"/>
</dbReference>
<gene>
    <name evidence="7" type="ORF">A2V71_01845</name>
</gene>
<organism evidence="7 8">
    <name type="scientific">Candidatus Berkelbacteria bacterium RBG_13_40_8</name>
    <dbReference type="NCBI Taxonomy" id="1797467"/>
    <lineage>
        <taxon>Bacteria</taxon>
        <taxon>Candidatus Berkelbacteria</taxon>
    </lineage>
</organism>
<evidence type="ECO:0000259" key="6">
    <source>
        <dbReference type="Pfam" id="PF07992"/>
    </source>
</evidence>
<keyword evidence="5" id="KW-0676">Redox-active center</keyword>
<dbReference type="InterPro" id="IPR036188">
    <property type="entry name" value="FAD/NAD-bd_sf"/>
</dbReference>
<dbReference type="AlphaFoldDB" id="A0A1F5DPT5"/>
<keyword evidence="4" id="KW-1015">Disulfide bond</keyword>
<evidence type="ECO:0000313" key="7">
    <source>
        <dbReference type="EMBL" id="OGD57153.1"/>
    </source>
</evidence>
<keyword evidence="1" id="KW-0285">Flavoprotein</keyword>
<comment type="caution">
    <text evidence="7">The sequence shown here is derived from an EMBL/GenBank/DDBJ whole genome shotgun (WGS) entry which is preliminary data.</text>
</comment>
<dbReference type="GO" id="GO:0016668">
    <property type="term" value="F:oxidoreductase activity, acting on a sulfur group of donors, NAD(P) as acceptor"/>
    <property type="evidence" value="ECO:0007669"/>
    <property type="project" value="UniProtKB-ARBA"/>
</dbReference>
<name>A0A1F5DPT5_9BACT</name>
<dbReference type="InterPro" id="IPR008255">
    <property type="entry name" value="Pyr_nucl-diS_OxRdtase_2_AS"/>
</dbReference>
<reference evidence="7 8" key="1">
    <citation type="journal article" date="2016" name="Nat. Commun.">
        <title>Thousands of microbial genomes shed light on interconnected biogeochemical processes in an aquifer system.</title>
        <authorList>
            <person name="Anantharaman K."/>
            <person name="Brown C.T."/>
            <person name="Hug L.A."/>
            <person name="Sharon I."/>
            <person name="Castelle C.J."/>
            <person name="Probst A.J."/>
            <person name="Thomas B.C."/>
            <person name="Singh A."/>
            <person name="Wilkins M.J."/>
            <person name="Karaoz U."/>
            <person name="Brodie E.L."/>
            <person name="Williams K.H."/>
            <person name="Hubbard S.S."/>
            <person name="Banfield J.F."/>
        </authorList>
    </citation>
    <scope>NUCLEOTIDE SEQUENCE [LARGE SCALE GENOMIC DNA]</scope>
</reference>
<accession>A0A1F5DPT5</accession>
<dbReference type="SUPFAM" id="SSF51905">
    <property type="entry name" value="FAD/NAD(P)-binding domain"/>
    <property type="match status" value="2"/>
</dbReference>
<evidence type="ECO:0000313" key="8">
    <source>
        <dbReference type="Proteomes" id="UP000178764"/>
    </source>
</evidence>
<dbReference type="InterPro" id="IPR023753">
    <property type="entry name" value="FAD/NAD-binding_dom"/>
</dbReference>
<protein>
    <recommendedName>
        <fullName evidence="6">FAD/NAD(P)-binding domain-containing protein</fullName>
    </recommendedName>
</protein>
<keyword evidence="3" id="KW-0560">Oxidoreductase</keyword>
<evidence type="ECO:0000256" key="2">
    <source>
        <dbReference type="ARBA" id="ARBA00022827"/>
    </source>
</evidence>
<dbReference type="PRINTS" id="PR00368">
    <property type="entry name" value="FADPNR"/>
</dbReference>
<evidence type="ECO:0000256" key="3">
    <source>
        <dbReference type="ARBA" id="ARBA00023002"/>
    </source>
</evidence>
<proteinExistence type="predicted"/>
<sequence>MYDSIIIGGGPAGMSAALYLARKKMKIVLISPEFGGQAAKSAEVENYLGYTKISGPELTTKFTEHIEAIGVETKTAEVKSVAKKDSSFEVKTSDEALESKSVIVASGKTPRKLNIPGEKELLGKGIGYCATCDGPLFKDKVVTVIGGGNSALDAALEMEKYAQKVYVINLNEYFQGDEIRKDRVKNSEKIEVINKAQTLEAIGSQFLEKIKYKDLSTNTEKEIASSGMFVEIGWQPATEIVQNLVELNNLKEIKIDRENKTSVEGIFACGDVTDIKEKQIIIAAGEGAKAALSAWKFIVTRKEIG</sequence>
<feature type="domain" description="FAD/NAD(P)-binding" evidence="6">
    <location>
        <begin position="2"/>
        <end position="287"/>
    </location>
</feature>
<dbReference type="InterPro" id="IPR050097">
    <property type="entry name" value="Ferredoxin-NADP_redctase_2"/>
</dbReference>
<keyword evidence="2" id="KW-0274">FAD</keyword>
<dbReference type="PRINTS" id="PR00469">
    <property type="entry name" value="PNDRDTASEII"/>
</dbReference>
<evidence type="ECO:0000256" key="5">
    <source>
        <dbReference type="ARBA" id="ARBA00023284"/>
    </source>
</evidence>
<dbReference type="Pfam" id="PF07992">
    <property type="entry name" value="Pyr_redox_2"/>
    <property type="match status" value="1"/>
</dbReference>
<dbReference type="Gene3D" id="3.50.50.60">
    <property type="entry name" value="FAD/NAD(P)-binding domain"/>
    <property type="match status" value="2"/>
</dbReference>
<evidence type="ECO:0000256" key="4">
    <source>
        <dbReference type="ARBA" id="ARBA00023157"/>
    </source>
</evidence>
<dbReference type="Proteomes" id="UP000178764">
    <property type="component" value="Unassembled WGS sequence"/>
</dbReference>
<dbReference type="PROSITE" id="PS00573">
    <property type="entry name" value="PYRIDINE_REDOX_2"/>
    <property type="match status" value="1"/>
</dbReference>
<evidence type="ECO:0000256" key="1">
    <source>
        <dbReference type="ARBA" id="ARBA00022630"/>
    </source>
</evidence>
<dbReference type="EMBL" id="MEZT01000005">
    <property type="protein sequence ID" value="OGD57153.1"/>
    <property type="molecule type" value="Genomic_DNA"/>
</dbReference>